<keyword evidence="3" id="KW-0472">Membrane</keyword>
<keyword evidence="6" id="KW-1185">Reference proteome</keyword>
<organism evidence="5 6">
    <name type="scientific">Leptolinea tardivitalis</name>
    <dbReference type="NCBI Taxonomy" id="229920"/>
    <lineage>
        <taxon>Bacteria</taxon>
        <taxon>Bacillati</taxon>
        <taxon>Chloroflexota</taxon>
        <taxon>Anaerolineae</taxon>
        <taxon>Anaerolineales</taxon>
        <taxon>Anaerolineaceae</taxon>
        <taxon>Leptolinea</taxon>
    </lineage>
</organism>
<reference evidence="5 6" key="1">
    <citation type="submission" date="2015-07" db="EMBL/GenBank/DDBJ databases">
        <title>Genome sequence of Leptolinea tardivitalis DSM 16556.</title>
        <authorList>
            <person name="Hemp J."/>
            <person name="Ward L.M."/>
            <person name="Pace L.A."/>
            <person name="Fischer W.W."/>
        </authorList>
    </citation>
    <scope>NUCLEOTIDE SEQUENCE [LARGE SCALE GENOMIC DNA]</scope>
    <source>
        <strain evidence="5 6">YMTK-2</strain>
    </source>
</reference>
<keyword evidence="3" id="KW-1133">Transmembrane helix</keyword>
<dbReference type="Pfam" id="PF00149">
    <property type="entry name" value="Metallophos"/>
    <property type="match status" value="1"/>
</dbReference>
<evidence type="ECO:0000256" key="3">
    <source>
        <dbReference type="SAM" id="Phobius"/>
    </source>
</evidence>
<dbReference type="Proteomes" id="UP000050430">
    <property type="component" value="Unassembled WGS sequence"/>
</dbReference>
<dbReference type="InterPro" id="IPR051158">
    <property type="entry name" value="Metallophosphoesterase_sf"/>
</dbReference>
<evidence type="ECO:0000259" key="4">
    <source>
        <dbReference type="Pfam" id="PF00149"/>
    </source>
</evidence>
<dbReference type="GO" id="GO:0046872">
    <property type="term" value="F:metal ion binding"/>
    <property type="evidence" value="ECO:0007669"/>
    <property type="project" value="UniProtKB-KW"/>
</dbReference>
<dbReference type="Gene3D" id="3.60.21.10">
    <property type="match status" value="1"/>
</dbReference>
<keyword evidence="2" id="KW-0378">Hydrolase</keyword>
<name>A0A0P6XL54_9CHLR</name>
<evidence type="ECO:0000256" key="2">
    <source>
        <dbReference type="ARBA" id="ARBA00022801"/>
    </source>
</evidence>
<dbReference type="SUPFAM" id="SSF56300">
    <property type="entry name" value="Metallo-dependent phosphatases"/>
    <property type="match status" value="1"/>
</dbReference>
<protein>
    <recommendedName>
        <fullName evidence="4">Calcineurin-like phosphoesterase domain-containing protein</fullName>
    </recommendedName>
</protein>
<gene>
    <name evidence="5" type="ORF">ADM99_08305</name>
</gene>
<keyword evidence="3" id="KW-0812">Transmembrane</keyword>
<dbReference type="OrthoDB" id="9780884at2"/>
<dbReference type="InterPro" id="IPR029052">
    <property type="entry name" value="Metallo-depent_PP-like"/>
</dbReference>
<dbReference type="PANTHER" id="PTHR31302">
    <property type="entry name" value="TRANSMEMBRANE PROTEIN WITH METALLOPHOSPHOESTERASE DOMAIN-RELATED"/>
    <property type="match status" value="1"/>
</dbReference>
<dbReference type="STRING" id="229920.ADM99_08305"/>
<comment type="caution">
    <text evidence="5">The sequence shown here is derived from an EMBL/GenBank/DDBJ whole genome shotgun (WGS) entry which is preliminary data.</text>
</comment>
<evidence type="ECO:0000313" key="6">
    <source>
        <dbReference type="Proteomes" id="UP000050430"/>
    </source>
</evidence>
<keyword evidence="1" id="KW-0479">Metal-binding</keyword>
<dbReference type="InterPro" id="IPR004843">
    <property type="entry name" value="Calcineurin-like_PHP"/>
</dbReference>
<feature type="domain" description="Calcineurin-like phosphoesterase" evidence="4">
    <location>
        <begin position="148"/>
        <end position="313"/>
    </location>
</feature>
<feature type="transmembrane region" description="Helical" evidence="3">
    <location>
        <begin position="34"/>
        <end position="52"/>
    </location>
</feature>
<dbReference type="GO" id="GO:0016020">
    <property type="term" value="C:membrane"/>
    <property type="evidence" value="ECO:0007669"/>
    <property type="project" value="GOC"/>
</dbReference>
<dbReference type="EMBL" id="LGCK01000008">
    <property type="protein sequence ID" value="KPL72413.1"/>
    <property type="molecule type" value="Genomic_DNA"/>
</dbReference>
<sequence length="384" mass="43537">MIEARDFSNRERFPGLTGNFFDIALHKAMNVEKIPDGIFFLLLIVLSFLGFWRNELLSLVMVAFFIFDWISISLLPRYRRSFGPIKPQVMILAFSRLLPVFFTPIMIWFPLQILGCILQVYAFWIEPFHIKVSHQTVETGKIPAGEKFRILHIGDLHLERSSVREERLNQLIRELSPDAIFFSGDYLCLSSIRDRNAWSDLKKVLNEWEVPLGTFGVTGSPAVDLPENFPELLEGTPVTLLVDETAILQKGSASIQIIGLECTHKPHEDAPRLRKILRELPNGYKILIHHSPDLAPQIQNDGIDLHLAGHTHGGQVCLPFIGPIFTGSLYGLVFKSGKYVLNNTILYITRGLGLEGLSAPRVRFLCPPEIVMWEILGKNEEAML</sequence>
<feature type="transmembrane region" description="Helical" evidence="3">
    <location>
        <begin position="97"/>
        <end position="124"/>
    </location>
</feature>
<evidence type="ECO:0000313" key="5">
    <source>
        <dbReference type="EMBL" id="KPL72413.1"/>
    </source>
</evidence>
<dbReference type="GO" id="GO:0009245">
    <property type="term" value="P:lipid A biosynthetic process"/>
    <property type="evidence" value="ECO:0007669"/>
    <property type="project" value="TreeGrafter"/>
</dbReference>
<accession>A0A0P6XL54</accession>
<dbReference type="GO" id="GO:0008758">
    <property type="term" value="F:UDP-2,3-diacylglucosamine hydrolase activity"/>
    <property type="evidence" value="ECO:0007669"/>
    <property type="project" value="TreeGrafter"/>
</dbReference>
<feature type="transmembrane region" description="Helical" evidence="3">
    <location>
        <begin position="58"/>
        <end position="76"/>
    </location>
</feature>
<proteinExistence type="predicted"/>
<dbReference type="AlphaFoldDB" id="A0A0P6XL54"/>
<evidence type="ECO:0000256" key="1">
    <source>
        <dbReference type="ARBA" id="ARBA00022723"/>
    </source>
</evidence>
<dbReference type="RefSeq" id="WP_062423074.1">
    <property type="nucleotide sequence ID" value="NZ_BBYA01000012.1"/>
</dbReference>
<dbReference type="PANTHER" id="PTHR31302:SF31">
    <property type="entry name" value="PHOSPHODIESTERASE YAEI"/>
    <property type="match status" value="1"/>
</dbReference>